<dbReference type="STRING" id="926571.NVIE_030160"/>
<protein>
    <submittedName>
        <fullName evidence="1">Uncharacterized protein</fullName>
    </submittedName>
</protein>
<evidence type="ECO:0000313" key="2">
    <source>
        <dbReference type="Proteomes" id="UP000027093"/>
    </source>
</evidence>
<dbReference type="Proteomes" id="UP000027093">
    <property type="component" value="Chromosome"/>
</dbReference>
<reference evidence="1 2" key="1">
    <citation type="journal article" date="2014" name="Int. J. Syst. Evol. Microbiol.">
        <title>Nitrososphaera viennensis gen. nov., sp. nov., an aerobic and mesophilic, ammonia-oxidizing archaeon from soil and a member of the archaeal phylum Thaumarchaeota.</title>
        <authorList>
            <person name="Stieglmeier M."/>
            <person name="Klingl A."/>
            <person name="Alves R.J."/>
            <person name="Rittmann S.K."/>
            <person name="Melcher M."/>
            <person name="Leisch N."/>
            <person name="Schleper C."/>
        </authorList>
    </citation>
    <scope>NUCLEOTIDE SEQUENCE [LARGE SCALE GENOMIC DNA]</scope>
    <source>
        <strain evidence="1">EN76</strain>
    </source>
</reference>
<sequence length="159" mass="17918">MLWQLYRLALYHVLGKRRHELGYVQWQAGSGGRIIKSHGKTVIIAMPSLTGDMASLFGVFARHSPESCPLNNARSKEITDKMDSKMKESMEKTGVKKIVGFYFSVLEHEWTIIVEAENAHGIETFCIEAGISAFNTVKIVPLTDFASAMRRISDQKKKK</sequence>
<proteinExistence type="predicted"/>
<dbReference type="AlphaFoldDB" id="A0A060HP71"/>
<dbReference type="EMBL" id="CP007536">
    <property type="protein sequence ID" value="AIC17293.1"/>
    <property type="molecule type" value="Genomic_DNA"/>
</dbReference>
<organism evidence="1 2">
    <name type="scientific">Nitrososphaera viennensis EN76</name>
    <dbReference type="NCBI Taxonomy" id="926571"/>
    <lineage>
        <taxon>Archaea</taxon>
        <taxon>Nitrososphaerota</taxon>
        <taxon>Nitrososphaeria</taxon>
        <taxon>Nitrososphaerales</taxon>
        <taxon>Nitrososphaeraceae</taxon>
        <taxon>Nitrososphaera</taxon>
    </lineage>
</organism>
<keyword evidence="2" id="KW-1185">Reference proteome</keyword>
<evidence type="ECO:0000313" key="1">
    <source>
        <dbReference type="EMBL" id="AIC17293.1"/>
    </source>
</evidence>
<accession>A0A060HP71</accession>
<dbReference type="KEGG" id="nvn:NVIE_030160"/>
<dbReference type="HOGENOM" id="CLU_1656930_0_0_2"/>
<gene>
    <name evidence="1" type="ORF">NVIE_030160</name>
</gene>
<name>A0A060HP71_9ARCH</name>